<gene>
    <name evidence="1" type="ORF">PsorP6_017051</name>
</gene>
<evidence type="ECO:0000313" key="2">
    <source>
        <dbReference type="Proteomes" id="UP001163321"/>
    </source>
</evidence>
<organism evidence="1 2">
    <name type="scientific">Peronosclerospora sorghi</name>
    <dbReference type="NCBI Taxonomy" id="230839"/>
    <lineage>
        <taxon>Eukaryota</taxon>
        <taxon>Sar</taxon>
        <taxon>Stramenopiles</taxon>
        <taxon>Oomycota</taxon>
        <taxon>Peronosporomycetes</taxon>
        <taxon>Peronosporales</taxon>
        <taxon>Peronosporaceae</taxon>
        <taxon>Peronosclerospora</taxon>
    </lineage>
</organism>
<protein>
    <submittedName>
        <fullName evidence="1">Uncharacterized protein</fullName>
    </submittedName>
</protein>
<name>A0ACC0WDK4_9STRA</name>
<reference evidence="1 2" key="1">
    <citation type="journal article" date="2022" name="bioRxiv">
        <title>The genome of the oomycete Peronosclerospora sorghi, a cosmopolitan pathogen of maize and sorghum, is inflated with dispersed pseudogenes.</title>
        <authorList>
            <person name="Fletcher K."/>
            <person name="Martin F."/>
            <person name="Isakeit T."/>
            <person name="Cavanaugh K."/>
            <person name="Magill C."/>
            <person name="Michelmore R."/>
        </authorList>
    </citation>
    <scope>NUCLEOTIDE SEQUENCE [LARGE SCALE GENOMIC DNA]</scope>
    <source>
        <strain evidence="1">P6</strain>
    </source>
</reference>
<keyword evidence="2" id="KW-1185">Reference proteome</keyword>
<evidence type="ECO:0000313" key="1">
    <source>
        <dbReference type="EMBL" id="KAI9916159.1"/>
    </source>
</evidence>
<sequence length="376" mass="43035">MHTGTRATGDGGKYARLTLYTKSKPQRRKRAKYELDYLRRKVVDIEETLSSLNQVGIRKSFCASIEEKDVFFRWKQVAERQKEEANKAVVENLKLRAILEGQLTIAKRLEAVMGEYQQQVASDAFPWHPNQTRRGIERDDANKATRATPSDDVIFSDLNESLEEQYRQVDSLVETSGIAHVKLEMIGKHYLKQDVQGISFLVEEVRLFPFMFQAVARATWSCMLSPSSELYGQFRTRIFEKNHLNVTILDTVQLPKSQPTRVFHRLALRCHFEANRVVLLWSGWLQIDGSLFVRLCFKGASVISSFDFTNGKASSTRPQGTIVRNIVDVKPELVELGSTDDWIGEMTDLVLGMYHRNMGIYNQVVENLLLKDLLGP</sequence>
<dbReference type="EMBL" id="CM047581">
    <property type="protein sequence ID" value="KAI9916159.1"/>
    <property type="molecule type" value="Genomic_DNA"/>
</dbReference>
<proteinExistence type="predicted"/>
<accession>A0ACC0WDK4</accession>
<dbReference type="Proteomes" id="UP001163321">
    <property type="component" value="Chromosome 2"/>
</dbReference>
<comment type="caution">
    <text evidence="1">The sequence shown here is derived from an EMBL/GenBank/DDBJ whole genome shotgun (WGS) entry which is preliminary data.</text>
</comment>